<keyword evidence="2 9" id="KW-0240">DNA-directed RNA polymerase</keyword>
<accession>A0A5J4QID9</accession>
<keyword evidence="4 9" id="KW-0548">Nucleotidyltransferase</keyword>
<dbReference type="InterPro" id="IPR006592">
    <property type="entry name" value="RNA_pol_N"/>
</dbReference>
<feature type="domain" description="RNA polymerase N-terminal" evidence="8">
    <location>
        <begin position="1"/>
        <end position="233"/>
    </location>
</feature>
<dbReference type="InterPro" id="IPR038120">
    <property type="entry name" value="Rpb1_funnel_sf"/>
</dbReference>
<dbReference type="Pfam" id="PF04983">
    <property type="entry name" value="RNA_pol_Rpb1_3"/>
    <property type="match status" value="1"/>
</dbReference>
<evidence type="ECO:0000259" key="8">
    <source>
        <dbReference type="SMART" id="SM00663"/>
    </source>
</evidence>
<gene>
    <name evidence="9" type="ORF">EZS27_029065</name>
</gene>
<evidence type="ECO:0000256" key="4">
    <source>
        <dbReference type="ARBA" id="ARBA00022695"/>
    </source>
</evidence>
<evidence type="ECO:0000256" key="7">
    <source>
        <dbReference type="ARBA" id="ARBA00048552"/>
    </source>
</evidence>
<dbReference type="EMBL" id="SNRY01003360">
    <property type="protein sequence ID" value="KAA6321265.1"/>
    <property type="molecule type" value="Genomic_DNA"/>
</dbReference>
<feature type="non-terminal residue" evidence="9">
    <location>
        <position position="1"/>
    </location>
</feature>
<dbReference type="Gene3D" id="2.40.40.20">
    <property type="match status" value="1"/>
</dbReference>
<evidence type="ECO:0000256" key="6">
    <source>
        <dbReference type="ARBA" id="ARBA00023163"/>
    </source>
</evidence>
<evidence type="ECO:0000256" key="2">
    <source>
        <dbReference type="ARBA" id="ARBA00022478"/>
    </source>
</evidence>
<dbReference type="EC" id="2.7.7.6" evidence="1"/>
<dbReference type="InterPro" id="IPR000722">
    <property type="entry name" value="RNA_pol_asu"/>
</dbReference>
<evidence type="ECO:0000313" key="9">
    <source>
        <dbReference type="EMBL" id="KAA6321265.1"/>
    </source>
</evidence>
<evidence type="ECO:0000256" key="1">
    <source>
        <dbReference type="ARBA" id="ARBA00012418"/>
    </source>
</evidence>
<dbReference type="PANTHER" id="PTHR19376:SF54">
    <property type="entry name" value="DNA-DIRECTED RNA POLYMERASE SUBUNIT BETA"/>
    <property type="match status" value="1"/>
</dbReference>
<protein>
    <recommendedName>
        <fullName evidence="1">DNA-directed RNA polymerase</fullName>
        <ecNumber evidence="1">2.7.7.6</ecNumber>
    </recommendedName>
</protein>
<dbReference type="InterPro" id="IPR007080">
    <property type="entry name" value="RNA_pol_Rpb1_1"/>
</dbReference>
<dbReference type="InterPro" id="IPR007081">
    <property type="entry name" value="RNA_pol_Rpb1_5"/>
</dbReference>
<comment type="caution">
    <text evidence="9">The sequence shown here is derived from an EMBL/GenBank/DDBJ whole genome shotgun (WGS) entry which is preliminary data.</text>
</comment>
<dbReference type="Gene3D" id="2.40.50.100">
    <property type="match status" value="3"/>
</dbReference>
<dbReference type="SMART" id="SM00663">
    <property type="entry name" value="RPOLA_N"/>
    <property type="match status" value="1"/>
</dbReference>
<evidence type="ECO:0000256" key="3">
    <source>
        <dbReference type="ARBA" id="ARBA00022679"/>
    </source>
</evidence>
<dbReference type="GO" id="GO:0003899">
    <property type="term" value="F:DNA-directed RNA polymerase activity"/>
    <property type="evidence" value="ECO:0007669"/>
    <property type="project" value="UniProtKB-EC"/>
</dbReference>
<organism evidence="9">
    <name type="scientific">termite gut metagenome</name>
    <dbReference type="NCBI Taxonomy" id="433724"/>
    <lineage>
        <taxon>unclassified sequences</taxon>
        <taxon>metagenomes</taxon>
        <taxon>organismal metagenomes</taxon>
    </lineage>
</organism>
<dbReference type="InterPro" id="IPR012754">
    <property type="entry name" value="DNA-dir_RpoC_beta_prime_bact"/>
</dbReference>
<keyword evidence="5" id="KW-0479">Metal-binding</keyword>
<dbReference type="GO" id="GO:0046872">
    <property type="term" value="F:metal ion binding"/>
    <property type="evidence" value="ECO:0007669"/>
    <property type="project" value="UniProtKB-KW"/>
</dbReference>
<dbReference type="Gene3D" id="1.10.274.100">
    <property type="entry name" value="RNA polymerase Rpb1, domain 3"/>
    <property type="match status" value="2"/>
</dbReference>
<dbReference type="GO" id="GO:0003677">
    <property type="term" value="F:DNA binding"/>
    <property type="evidence" value="ECO:0007669"/>
    <property type="project" value="InterPro"/>
</dbReference>
<dbReference type="AlphaFoldDB" id="A0A5J4QID9"/>
<dbReference type="GO" id="GO:0006351">
    <property type="term" value="P:DNA-templated transcription"/>
    <property type="evidence" value="ECO:0007669"/>
    <property type="project" value="InterPro"/>
</dbReference>
<dbReference type="Pfam" id="PF00623">
    <property type="entry name" value="RNA_pol_Rpb1_2"/>
    <property type="match status" value="2"/>
</dbReference>
<dbReference type="NCBIfam" id="TIGR02386">
    <property type="entry name" value="rpoC_TIGR"/>
    <property type="match status" value="1"/>
</dbReference>
<dbReference type="InterPro" id="IPR042102">
    <property type="entry name" value="RNA_pol_Rpb1_3_sf"/>
</dbReference>
<dbReference type="Pfam" id="PF05000">
    <property type="entry name" value="RNA_pol_Rpb1_4"/>
    <property type="match status" value="1"/>
</dbReference>
<dbReference type="PANTHER" id="PTHR19376">
    <property type="entry name" value="DNA-DIRECTED RNA POLYMERASE"/>
    <property type="match status" value="1"/>
</dbReference>
<proteinExistence type="predicted"/>
<dbReference type="Gene3D" id="1.10.132.30">
    <property type="match status" value="1"/>
</dbReference>
<evidence type="ECO:0000256" key="5">
    <source>
        <dbReference type="ARBA" id="ARBA00022723"/>
    </source>
</evidence>
<dbReference type="InterPro" id="IPR007066">
    <property type="entry name" value="RNA_pol_Rpb1_3"/>
</dbReference>
<sequence length="896" mass="98581">LIEIKAPEVILRNEKRMLQESVDSLFDNSRKSSAVKTDANRPLKSLSDSLKGKQGRFRQNLLGKRVDYSARSVIVVGPELKMHECGIPKLMAAELYKPFIIRKLIERGIVKTVKSAKKIVDRKEPVIWDILEHVMKGHPVLLNRAPTLHRLGIQAFQPKMIEGKAIQLHPLACTAFNADFDGDQMAVHLPLGNEAILEAQMLMLASHNILNPANGAPITVPSQDMVLGLYYITKIRKGAKGEGLTFYGPEEALIAYNEGKVDIHALLKIIVKDLNENGEIVDIMHETSVGRVIVNEIVPPEVGYINKIISKKSLRDIISSVIKVCGVARTAEFLDGIKDLGYRMAFVGGLSFNLGDIIIPEEKEKLIQRGYDEVEQIINNYNMGFTTNNERYNQVIDAWTHVNRELSDILMNTISNDDQGFNSVYMMLDSGARGSKEQIRQLSGMRGLMAKPQKAGAEGGQIIENPILSNFKEGLSVLEYFISTHGARKGLADTALKTADAGYLTRRLVDVSHDVIINEEDCGTLRGLVCTDLQNNDEIIATLYERVLGRVSVHDIIHPTTGELIIAGGEEITENIAKIIQDSPIESVEIRSVLTCESKKGVCIKCYGRNLATSRMVQKGEAVGVIAAQSIGEPGTQLTLRTFHAGGTAANIAASANIIVKNKSRLDFEELRTVDVIDELGEAAKVVVSRLAEVRFIDVNTGIALSTHNVPYGSTLYASDHEVVKKDKLIARWDPFNAVIITEVAGKIEFEGVIENYTYKVESDEATGLREIVIIESKDKTKVPSAHIFDDNGELIRTYNLPVGGHVVIEDGQRVKVGEVIVKIPRAVGKAGDITGGLPRVTELFEARNPSNPAVVSEIDGEITMGKIKRGNREIIVTSKTGEVKKYLVTLSKQIL</sequence>
<dbReference type="InterPro" id="IPR007083">
    <property type="entry name" value="RNA_pol_Rpb1_4"/>
</dbReference>
<comment type="catalytic activity">
    <reaction evidence="7">
        <text>RNA(n) + a ribonucleoside 5'-triphosphate = RNA(n+1) + diphosphate</text>
        <dbReference type="Rhea" id="RHEA:21248"/>
        <dbReference type="Rhea" id="RHEA-COMP:14527"/>
        <dbReference type="Rhea" id="RHEA-COMP:17342"/>
        <dbReference type="ChEBI" id="CHEBI:33019"/>
        <dbReference type="ChEBI" id="CHEBI:61557"/>
        <dbReference type="ChEBI" id="CHEBI:140395"/>
        <dbReference type="EC" id="2.7.7.6"/>
    </reaction>
</comment>
<dbReference type="InterPro" id="IPR045867">
    <property type="entry name" value="DNA-dir_RpoC_beta_prime"/>
</dbReference>
<reference evidence="9" key="1">
    <citation type="submission" date="2019-03" db="EMBL/GenBank/DDBJ databases">
        <title>Single cell metagenomics reveals metabolic interactions within the superorganism composed of flagellate Streblomastix strix and complex community of Bacteroidetes bacteria on its surface.</title>
        <authorList>
            <person name="Treitli S.C."/>
            <person name="Kolisko M."/>
            <person name="Husnik F."/>
            <person name="Keeling P."/>
            <person name="Hampl V."/>
        </authorList>
    </citation>
    <scope>NUCLEOTIDE SEQUENCE</scope>
    <source>
        <strain evidence="9">STM</strain>
    </source>
</reference>
<name>A0A5J4QID9_9ZZZZ</name>
<keyword evidence="3 9" id="KW-0808">Transferase</keyword>
<dbReference type="SUPFAM" id="SSF64484">
    <property type="entry name" value="beta and beta-prime subunits of DNA dependent RNA-polymerase"/>
    <property type="match status" value="2"/>
</dbReference>
<keyword evidence="6" id="KW-0804">Transcription</keyword>
<dbReference type="Gene3D" id="1.10.40.90">
    <property type="match status" value="1"/>
</dbReference>
<feature type="non-terminal residue" evidence="9">
    <location>
        <position position="896"/>
    </location>
</feature>
<dbReference type="Pfam" id="PF04998">
    <property type="entry name" value="RNA_pol_Rpb1_5"/>
    <property type="match status" value="1"/>
</dbReference>
<dbReference type="GO" id="GO:0000428">
    <property type="term" value="C:DNA-directed RNA polymerase complex"/>
    <property type="evidence" value="ECO:0007669"/>
    <property type="project" value="UniProtKB-KW"/>
</dbReference>
<dbReference type="Pfam" id="PF04997">
    <property type="entry name" value="RNA_pol_Rpb1_1"/>
    <property type="match status" value="1"/>
</dbReference>